<dbReference type="EMBL" id="LLXE01000005">
    <property type="protein sequence ID" value="KUM66703.1"/>
    <property type="molecule type" value="Genomic_DNA"/>
</dbReference>
<dbReference type="InterPro" id="IPR021860">
    <property type="entry name" value="Peptidase_S12_Pab87-rel_C"/>
</dbReference>
<dbReference type="Pfam" id="PF11954">
    <property type="entry name" value="DUF3471"/>
    <property type="match status" value="1"/>
</dbReference>
<dbReference type="Pfam" id="PF00144">
    <property type="entry name" value="Beta-lactamase"/>
    <property type="match status" value="1"/>
</dbReference>
<dbReference type="PANTHER" id="PTHR46825">
    <property type="entry name" value="D-ALANYL-D-ALANINE-CARBOXYPEPTIDASE/ENDOPEPTIDASE AMPH"/>
    <property type="match status" value="1"/>
</dbReference>
<proteinExistence type="inferred from homology"/>
<organism evidence="5 6">
    <name type="scientific">Penicillium freii</name>
    <dbReference type="NCBI Taxonomy" id="48697"/>
    <lineage>
        <taxon>Eukaryota</taxon>
        <taxon>Fungi</taxon>
        <taxon>Dikarya</taxon>
        <taxon>Ascomycota</taxon>
        <taxon>Pezizomycotina</taxon>
        <taxon>Eurotiomycetes</taxon>
        <taxon>Eurotiomycetidae</taxon>
        <taxon>Eurotiales</taxon>
        <taxon>Aspergillaceae</taxon>
        <taxon>Penicillium</taxon>
    </lineage>
</organism>
<evidence type="ECO:0000256" key="2">
    <source>
        <dbReference type="SAM" id="MobiDB-lite"/>
    </source>
</evidence>
<dbReference type="SUPFAM" id="SSF56601">
    <property type="entry name" value="beta-lactamase/transpeptidase-like"/>
    <property type="match status" value="1"/>
</dbReference>
<feature type="domain" description="Beta-lactamase-related" evidence="3">
    <location>
        <begin position="57"/>
        <end position="387"/>
    </location>
</feature>
<comment type="similarity">
    <text evidence="1">Belongs to the peptidase S12 family.</text>
</comment>
<dbReference type="InterPro" id="IPR012338">
    <property type="entry name" value="Beta-lactam/transpept-like"/>
</dbReference>
<protein>
    <recommendedName>
        <fullName evidence="7">Beta-lactamase-related domain-containing protein</fullName>
    </recommendedName>
</protein>
<dbReference type="AlphaFoldDB" id="A0A117NSN2"/>
<gene>
    <name evidence="5" type="ORF">ACN42_g402</name>
</gene>
<dbReference type="PANTHER" id="PTHR46825:SF9">
    <property type="entry name" value="BETA-LACTAMASE-RELATED DOMAIN-CONTAINING PROTEIN"/>
    <property type="match status" value="1"/>
</dbReference>
<feature type="compositionally biased region" description="Basic residues" evidence="2">
    <location>
        <begin position="467"/>
        <end position="476"/>
    </location>
</feature>
<dbReference type="STRING" id="48697.A0A117NSN2"/>
<evidence type="ECO:0000313" key="5">
    <source>
        <dbReference type="EMBL" id="KUM66703.1"/>
    </source>
</evidence>
<feature type="compositionally biased region" description="Polar residues" evidence="2">
    <location>
        <begin position="453"/>
        <end position="462"/>
    </location>
</feature>
<keyword evidence="6" id="KW-1185">Reference proteome</keyword>
<dbReference type="Proteomes" id="UP000055045">
    <property type="component" value="Unassembled WGS sequence"/>
</dbReference>
<name>A0A117NSN2_PENFR</name>
<accession>A0A117NSN2</accession>
<dbReference type="Gene3D" id="3.40.710.10">
    <property type="entry name" value="DD-peptidase/beta-lactamase superfamily"/>
    <property type="match status" value="1"/>
</dbReference>
<evidence type="ECO:0000259" key="3">
    <source>
        <dbReference type="Pfam" id="PF00144"/>
    </source>
</evidence>
<comment type="caution">
    <text evidence="5">The sequence shown here is derived from an EMBL/GenBank/DDBJ whole genome shotgun (WGS) entry which is preliminary data.</text>
</comment>
<feature type="region of interest" description="Disordered" evidence="2">
    <location>
        <begin position="445"/>
        <end position="501"/>
    </location>
</feature>
<sequence>MAVQVLGCSIFDKRLTNVFRDPRARPVSHKASSLATINETYPEGFGKMELLDSSKFTSFVADLLHQYKVPGLSIAVVHNNDISSGGYGVASCEDNIPCTGDTLFDIASCSKSLTAASVALLVDDKKHPAVQYEALMSDLLPDDFVMQEMMYTDSITVEDVLSHRTGMASHDSSCMGPSAIHPDNARSITRNLRNLKAASPVRSRYLYCNQMYTVASHLVEEISKQSFSEFLEERIFAPLNMKSTTLQPSNAHAKGWRSRMAKGYIRENNEWRGFDPEDCPEGQGAGSIISSVNDFIKWVKALLHHEEPINDKVYQGLTKMRSIVNPNARRLKAHTTPANYTAGMEVYFYRGNMVIGHDGNIPGFSSRFIFMPDQKFGAVVMGNSTGAGSAITTIMRTLMDQVLGISFEDRLLQMAIGSKHKEPRSPRNQIKSKYQKDLLLKDDRLGQPKEQSESQSIQQNDTVDMRKNKKDIKKGKDKGTPRRFGQQQGERPKNDSKNSPQGMSLEAYVGCYWNAGYHNLTVLIKDGRLFIDATDRSMGFTMTFDDFKNQTECIAYLKDSLELTDSPVNANFVFGAGKALVMALDLEPAIKEMIWFRRCSDALE</sequence>
<evidence type="ECO:0000256" key="1">
    <source>
        <dbReference type="ARBA" id="ARBA00038215"/>
    </source>
</evidence>
<evidence type="ECO:0000259" key="4">
    <source>
        <dbReference type="Pfam" id="PF11954"/>
    </source>
</evidence>
<dbReference type="InterPro" id="IPR050491">
    <property type="entry name" value="AmpC-like"/>
</dbReference>
<feature type="domain" description="Peptidase S12 Pab87-related C-terminal" evidence="4">
    <location>
        <begin position="496"/>
        <end position="597"/>
    </location>
</feature>
<evidence type="ECO:0000313" key="6">
    <source>
        <dbReference type="Proteomes" id="UP000055045"/>
    </source>
</evidence>
<evidence type="ECO:0008006" key="7">
    <source>
        <dbReference type="Google" id="ProtNLM"/>
    </source>
</evidence>
<reference evidence="5 6" key="1">
    <citation type="submission" date="2015-10" db="EMBL/GenBank/DDBJ databases">
        <title>Genome sequencing of Penicillium freii.</title>
        <authorList>
            <person name="Nguyen H.D."/>
            <person name="Visagie C.M."/>
            <person name="Seifert K.A."/>
        </authorList>
    </citation>
    <scope>NUCLEOTIDE SEQUENCE [LARGE SCALE GENOMIC DNA]</scope>
    <source>
        <strain evidence="5 6">DAOM 242723</strain>
    </source>
</reference>
<dbReference type="InterPro" id="IPR001466">
    <property type="entry name" value="Beta-lactam-related"/>
</dbReference>